<protein>
    <submittedName>
        <fullName evidence="1">Uncharacterized protein</fullName>
    </submittedName>
</protein>
<sequence length="165" mass="16778">MSSAACACADARCRRAPRCAVGDSVSLRSMTALVLPLPFVAAALAPCPGRMGRLTMCMNRMPLAPFCSVFLPDEASPCSSLPLKSSLCCSAGTWVFCAMASLNCASVVCSRGKCSGMRVPSSRPMITGASAAAAGFPIVCFADSCGCSLTAAVDPLYQSASALTA</sequence>
<evidence type="ECO:0000313" key="1">
    <source>
        <dbReference type="EMBL" id="KAG5178121.1"/>
    </source>
</evidence>
<name>A0A836CBF1_9STRA</name>
<accession>A0A836CBF1</accession>
<dbReference type="Proteomes" id="UP000664859">
    <property type="component" value="Unassembled WGS sequence"/>
</dbReference>
<comment type="caution">
    <text evidence="1">The sequence shown here is derived from an EMBL/GenBank/DDBJ whole genome shotgun (WGS) entry which is preliminary data.</text>
</comment>
<proteinExistence type="predicted"/>
<dbReference type="AlphaFoldDB" id="A0A836CBF1"/>
<dbReference type="EMBL" id="JAFCMP010000517">
    <property type="protein sequence ID" value="KAG5178121.1"/>
    <property type="molecule type" value="Genomic_DNA"/>
</dbReference>
<reference evidence="1" key="1">
    <citation type="submission" date="2021-02" db="EMBL/GenBank/DDBJ databases">
        <title>First Annotated Genome of the Yellow-green Alga Tribonema minus.</title>
        <authorList>
            <person name="Mahan K.M."/>
        </authorList>
    </citation>
    <scope>NUCLEOTIDE SEQUENCE</scope>
    <source>
        <strain evidence="1">UTEX B ZZ1240</strain>
    </source>
</reference>
<organism evidence="1 2">
    <name type="scientific">Tribonema minus</name>
    <dbReference type="NCBI Taxonomy" id="303371"/>
    <lineage>
        <taxon>Eukaryota</taxon>
        <taxon>Sar</taxon>
        <taxon>Stramenopiles</taxon>
        <taxon>Ochrophyta</taxon>
        <taxon>PX clade</taxon>
        <taxon>Xanthophyceae</taxon>
        <taxon>Tribonematales</taxon>
        <taxon>Tribonemataceae</taxon>
        <taxon>Tribonema</taxon>
    </lineage>
</organism>
<gene>
    <name evidence="1" type="ORF">JKP88DRAFT_225557</name>
</gene>
<keyword evidence="2" id="KW-1185">Reference proteome</keyword>
<evidence type="ECO:0000313" key="2">
    <source>
        <dbReference type="Proteomes" id="UP000664859"/>
    </source>
</evidence>